<proteinExistence type="predicted"/>
<feature type="domain" description="HTH gntR-type" evidence="4">
    <location>
        <begin position="7"/>
        <end position="74"/>
    </location>
</feature>
<evidence type="ECO:0000256" key="2">
    <source>
        <dbReference type="ARBA" id="ARBA00023125"/>
    </source>
</evidence>
<dbReference type="Pfam" id="PF07729">
    <property type="entry name" value="FCD"/>
    <property type="match status" value="1"/>
</dbReference>
<dbReference type="EMBL" id="VXLC01000029">
    <property type="protein sequence ID" value="KAA8882031.1"/>
    <property type="molecule type" value="Genomic_DNA"/>
</dbReference>
<dbReference type="Gene3D" id="1.10.10.10">
    <property type="entry name" value="Winged helix-like DNA-binding domain superfamily/Winged helix DNA-binding domain"/>
    <property type="match status" value="1"/>
</dbReference>
<reference evidence="5 6" key="1">
    <citation type="submission" date="2019-09" db="EMBL/GenBank/DDBJ databases">
        <authorList>
            <person name="Wang X."/>
        </authorList>
    </citation>
    <scope>NUCLEOTIDE SEQUENCE [LARGE SCALE GENOMIC DNA]</scope>
    <source>
        <strain evidence="5 6">CICC 11023</strain>
    </source>
</reference>
<dbReference type="InterPro" id="IPR011711">
    <property type="entry name" value="GntR_C"/>
</dbReference>
<dbReference type="SMART" id="SM00895">
    <property type="entry name" value="FCD"/>
    <property type="match status" value="1"/>
</dbReference>
<evidence type="ECO:0000313" key="6">
    <source>
        <dbReference type="Proteomes" id="UP000323876"/>
    </source>
</evidence>
<dbReference type="CDD" id="cd07377">
    <property type="entry name" value="WHTH_GntR"/>
    <property type="match status" value="1"/>
</dbReference>
<dbReference type="PROSITE" id="PS50949">
    <property type="entry name" value="HTH_GNTR"/>
    <property type="match status" value="1"/>
</dbReference>
<dbReference type="PANTHER" id="PTHR43537">
    <property type="entry name" value="TRANSCRIPTIONAL REGULATOR, GNTR FAMILY"/>
    <property type="match status" value="1"/>
</dbReference>
<evidence type="ECO:0000259" key="4">
    <source>
        <dbReference type="PROSITE" id="PS50949"/>
    </source>
</evidence>
<dbReference type="Proteomes" id="UP000323876">
    <property type="component" value="Unassembled WGS sequence"/>
</dbReference>
<name>A0A5N0E2S2_9NOCA</name>
<dbReference type="PANTHER" id="PTHR43537:SF20">
    <property type="entry name" value="HTH-TYPE TRANSCRIPTIONAL REPRESSOR GLAR"/>
    <property type="match status" value="1"/>
</dbReference>
<evidence type="ECO:0000313" key="5">
    <source>
        <dbReference type="EMBL" id="KAA8882031.1"/>
    </source>
</evidence>
<evidence type="ECO:0000256" key="1">
    <source>
        <dbReference type="ARBA" id="ARBA00023015"/>
    </source>
</evidence>
<gene>
    <name evidence="5" type="ORF">F3087_38900</name>
</gene>
<dbReference type="RefSeq" id="WP_150407172.1">
    <property type="nucleotide sequence ID" value="NZ_JBHJYQ010000005.1"/>
</dbReference>
<dbReference type="InterPro" id="IPR036390">
    <property type="entry name" value="WH_DNA-bd_sf"/>
</dbReference>
<dbReference type="GO" id="GO:0003700">
    <property type="term" value="F:DNA-binding transcription factor activity"/>
    <property type="evidence" value="ECO:0007669"/>
    <property type="project" value="InterPro"/>
</dbReference>
<keyword evidence="3" id="KW-0804">Transcription</keyword>
<organism evidence="5 6">
    <name type="scientific">Nocardia colli</name>
    <dbReference type="NCBI Taxonomy" id="2545717"/>
    <lineage>
        <taxon>Bacteria</taxon>
        <taxon>Bacillati</taxon>
        <taxon>Actinomycetota</taxon>
        <taxon>Actinomycetes</taxon>
        <taxon>Mycobacteriales</taxon>
        <taxon>Nocardiaceae</taxon>
        <taxon>Nocardia</taxon>
    </lineage>
</organism>
<keyword evidence="1" id="KW-0805">Transcription regulation</keyword>
<sequence length="227" mass="25127">MAKSGGTTRTDGIHQALRADILGGRLVPGERLKFPDLADRYQVSVGATREVLTRLVAEGLVVTKPHLGFQVRPLSHHDLAELTQARAEIESLVLRLSVLDGDMRWEGDAVAAHHVLERAPYRDPADPDRLTDEWSQAHAAFHHALLAGCANQRLLDAARSLRQEAELYRQWSVSLGNEPDRDVAAEHRALLDAVLARDADHAQQLLRDHITHTTQLLISGATDQPNR</sequence>
<evidence type="ECO:0000256" key="3">
    <source>
        <dbReference type="ARBA" id="ARBA00023163"/>
    </source>
</evidence>
<keyword evidence="6" id="KW-1185">Reference proteome</keyword>
<dbReference type="SUPFAM" id="SSF48008">
    <property type="entry name" value="GntR ligand-binding domain-like"/>
    <property type="match status" value="1"/>
</dbReference>
<dbReference type="Gene3D" id="1.20.120.530">
    <property type="entry name" value="GntR ligand-binding domain-like"/>
    <property type="match status" value="1"/>
</dbReference>
<keyword evidence="2" id="KW-0238">DNA-binding</keyword>
<dbReference type="SMART" id="SM00345">
    <property type="entry name" value="HTH_GNTR"/>
    <property type="match status" value="1"/>
</dbReference>
<dbReference type="AlphaFoldDB" id="A0A5N0E2S2"/>
<dbReference type="GO" id="GO:0003677">
    <property type="term" value="F:DNA binding"/>
    <property type="evidence" value="ECO:0007669"/>
    <property type="project" value="UniProtKB-KW"/>
</dbReference>
<accession>A0A5N0E2S2</accession>
<dbReference type="InterPro" id="IPR036388">
    <property type="entry name" value="WH-like_DNA-bd_sf"/>
</dbReference>
<dbReference type="Pfam" id="PF00392">
    <property type="entry name" value="GntR"/>
    <property type="match status" value="1"/>
</dbReference>
<comment type="caution">
    <text evidence="5">The sequence shown here is derived from an EMBL/GenBank/DDBJ whole genome shotgun (WGS) entry which is preliminary data.</text>
</comment>
<dbReference type="InterPro" id="IPR000524">
    <property type="entry name" value="Tscrpt_reg_HTH_GntR"/>
</dbReference>
<dbReference type="InterPro" id="IPR008920">
    <property type="entry name" value="TF_FadR/GntR_C"/>
</dbReference>
<dbReference type="OrthoDB" id="8680240at2"/>
<protein>
    <submittedName>
        <fullName evidence="5">FCD domain-containing protein</fullName>
    </submittedName>
</protein>
<dbReference type="SUPFAM" id="SSF46785">
    <property type="entry name" value="Winged helix' DNA-binding domain"/>
    <property type="match status" value="1"/>
</dbReference>